<gene>
    <name evidence="2" type="ORF">GHN41_02355</name>
    <name evidence="1" type="ORF">GHN94_00480</name>
</gene>
<accession>A0A6G1VZU1</accession>
<evidence type="ECO:0000313" key="4">
    <source>
        <dbReference type="Proteomes" id="UP000713985"/>
    </source>
</evidence>
<organism evidence="2 3">
    <name type="scientific">Pseudomonas helleri</name>
    <dbReference type="NCBI Taxonomy" id="1608996"/>
    <lineage>
        <taxon>Bacteria</taxon>
        <taxon>Pseudomonadati</taxon>
        <taxon>Pseudomonadota</taxon>
        <taxon>Gammaproteobacteria</taxon>
        <taxon>Pseudomonadales</taxon>
        <taxon>Pseudomonadaceae</taxon>
        <taxon>Pseudomonas</taxon>
    </lineage>
</organism>
<name>A0A6G1VZU1_9PSED</name>
<dbReference type="OrthoDB" id="6182042at2"/>
<dbReference type="RefSeq" id="WP_153403942.1">
    <property type="nucleotide sequence ID" value="NZ_WIVT01000002.1"/>
</dbReference>
<evidence type="ECO:0000313" key="2">
    <source>
        <dbReference type="EMBL" id="MQU15288.1"/>
    </source>
</evidence>
<comment type="caution">
    <text evidence="2">The sequence shown here is derived from an EMBL/GenBank/DDBJ whole genome shotgun (WGS) entry which is preliminary data.</text>
</comment>
<dbReference type="Proteomes" id="UP000713985">
    <property type="component" value="Unassembled WGS sequence"/>
</dbReference>
<evidence type="ECO:0000313" key="3">
    <source>
        <dbReference type="Proteomes" id="UP000443000"/>
    </source>
</evidence>
<dbReference type="AlphaFoldDB" id="A0A6G1VZU1"/>
<dbReference type="EMBL" id="WIVT01000002">
    <property type="protein sequence ID" value="MQU15288.1"/>
    <property type="molecule type" value="Genomic_DNA"/>
</dbReference>
<dbReference type="SUPFAM" id="SSF50494">
    <property type="entry name" value="Trypsin-like serine proteases"/>
    <property type="match status" value="1"/>
</dbReference>
<dbReference type="EMBL" id="WIWP01000001">
    <property type="protein sequence ID" value="MQT24306.1"/>
    <property type="molecule type" value="Genomic_DNA"/>
</dbReference>
<sequence>MKIPARKLNQFYEKTTQSNVVQAARRLIFTHCSQSMEELGRYHADTVYSFGGTGIFIKYHQKFFLLTAQHVLDANYKSAQNESPFFTHLYAHQGWQGVEDLGFPMRGWRIGELISADSPNIDMQDIVLIELASLFRFPDKFIDLDSGHAPVGVPVRSLYKGMLLIASGYPIDENPIEYPYADDYNCSTVINKHISYGVCDFDGSAPVLRFFEEKTHGMLNGMSGGMVSNLMPKANQVEWVGMIQKAGNSVLHFYPACWIIPAIRSYLQASYYVIDPAVGLTNLELESSAEAVEGRRGYYQLIKSMTDAFKAKSLDELTH</sequence>
<evidence type="ECO:0008006" key="5">
    <source>
        <dbReference type="Google" id="ProtNLM"/>
    </source>
</evidence>
<keyword evidence="4" id="KW-1185">Reference proteome</keyword>
<proteinExistence type="predicted"/>
<evidence type="ECO:0000313" key="1">
    <source>
        <dbReference type="EMBL" id="MQT24306.1"/>
    </source>
</evidence>
<dbReference type="InterPro" id="IPR009003">
    <property type="entry name" value="Peptidase_S1_PA"/>
</dbReference>
<dbReference type="Proteomes" id="UP000443000">
    <property type="component" value="Unassembled WGS sequence"/>
</dbReference>
<protein>
    <recommendedName>
        <fullName evidence="5">Serine protease</fullName>
    </recommendedName>
</protein>
<reference evidence="3 4" key="1">
    <citation type="submission" date="2019-10" db="EMBL/GenBank/DDBJ databases">
        <title>Evaluation of single-gene subtyping targets for Pseudomonas.</title>
        <authorList>
            <person name="Reichler S.J."/>
            <person name="Orsi R.H."/>
            <person name="Wiedmann M."/>
            <person name="Martin N.H."/>
            <person name="Murphy S.I."/>
        </authorList>
    </citation>
    <scope>NUCLEOTIDE SEQUENCE [LARGE SCALE GENOMIC DNA]</scope>
    <source>
        <strain evidence="1 4">FSL R10-0802</strain>
        <strain evidence="2 3">FSL R10-1594</strain>
    </source>
</reference>